<proteinExistence type="inferred from homology"/>
<comment type="similarity">
    <text evidence="1">Belongs to the short-chain dehydrogenases/reductases (SDR) family.</text>
</comment>
<evidence type="ECO:0000256" key="1">
    <source>
        <dbReference type="ARBA" id="ARBA00006484"/>
    </source>
</evidence>
<organism evidence="2 3">
    <name type="scientific">Oceanithermus desulfurans NBRC 100063</name>
    <dbReference type="NCBI Taxonomy" id="1227550"/>
    <lineage>
        <taxon>Bacteria</taxon>
        <taxon>Thermotogati</taxon>
        <taxon>Deinococcota</taxon>
        <taxon>Deinococci</taxon>
        <taxon>Thermales</taxon>
        <taxon>Thermaceae</taxon>
        <taxon>Oceanithermus</taxon>
    </lineage>
</organism>
<dbReference type="InterPro" id="IPR036291">
    <property type="entry name" value="NAD(P)-bd_dom_sf"/>
</dbReference>
<dbReference type="PRINTS" id="PR00081">
    <property type="entry name" value="GDHRDH"/>
</dbReference>
<reference evidence="2 3" key="1">
    <citation type="submission" date="2019-07" db="EMBL/GenBank/DDBJ databases">
        <title>Whole genome shotgun sequence of Oceanithermus desulfurans NBRC 100063.</title>
        <authorList>
            <person name="Hosoyama A."/>
            <person name="Uohara A."/>
            <person name="Ohji S."/>
            <person name="Ichikawa N."/>
        </authorList>
    </citation>
    <scope>NUCLEOTIDE SEQUENCE [LARGE SCALE GENOMIC DNA]</scope>
    <source>
        <strain evidence="2 3">NBRC 100063</strain>
    </source>
</reference>
<dbReference type="Pfam" id="PF13561">
    <property type="entry name" value="adh_short_C2"/>
    <property type="match status" value="1"/>
</dbReference>
<name>A0A511RKS5_9DEIN</name>
<dbReference type="InterPro" id="IPR050259">
    <property type="entry name" value="SDR"/>
</dbReference>
<dbReference type="SUPFAM" id="SSF51735">
    <property type="entry name" value="NAD(P)-binding Rossmann-fold domains"/>
    <property type="match status" value="1"/>
</dbReference>
<dbReference type="CDD" id="cd05344">
    <property type="entry name" value="BKR_like_SDR_like"/>
    <property type="match status" value="1"/>
</dbReference>
<evidence type="ECO:0000313" key="2">
    <source>
        <dbReference type="EMBL" id="GEM90249.1"/>
    </source>
</evidence>
<evidence type="ECO:0000313" key="3">
    <source>
        <dbReference type="Proteomes" id="UP000321827"/>
    </source>
</evidence>
<dbReference type="Gene3D" id="3.40.50.720">
    <property type="entry name" value="NAD(P)-binding Rossmann-like Domain"/>
    <property type="match status" value="1"/>
</dbReference>
<dbReference type="PANTHER" id="PTHR42879:SF6">
    <property type="entry name" value="NADPH-DEPENDENT REDUCTASE BACG"/>
    <property type="match status" value="1"/>
</dbReference>
<dbReference type="PANTHER" id="PTHR42879">
    <property type="entry name" value="3-OXOACYL-(ACYL-CARRIER-PROTEIN) REDUCTASE"/>
    <property type="match status" value="1"/>
</dbReference>
<sequence length="276" mass="29016">MNAAYTAPPCDNGGMDLGLKGKTAIVTGASQGIGRAVADALAAEGARVVLSARNEEKLARAAAEICAAAGDAAYYAGDLNDPETAEQLVAFAEREFGPVDLLVGNTGGPPSGEAHALDEAAWRAAAELLFYPQIRLTRRVLPGMRERGWGRILYITSISVKEPIENLALSNALRAAVTGFAKTLSREVAADGVTVNTLGPGYTATERVKHLFEDNAARQNTTPEALEQRLLAQIPARRMARPEEIAAVAAFLVSEPASYLTGQAVMVDGGYTHGLL</sequence>
<dbReference type="FunFam" id="3.40.50.720:FF:000084">
    <property type="entry name" value="Short-chain dehydrogenase reductase"/>
    <property type="match status" value="1"/>
</dbReference>
<protein>
    <submittedName>
        <fullName evidence="2">Oxidoreductase</fullName>
    </submittedName>
</protein>
<gene>
    <name evidence="2" type="ORF">ODE01S_16830</name>
</gene>
<dbReference type="Proteomes" id="UP000321827">
    <property type="component" value="Unassembled WGS sequence"/>
</dbReference>
<dbReference type="InterPro" id="IPR002347">
    <property type="entry name" value="SDR_fam"/>
</dbReference>
<accession>A0A511RKS5</accession>
<dbReference type="EMBL" id="BJXN01000011">
    <property type="protein sequence ID" value="GEM90249.1"/>
    <property type="molecule type" value="Genomic_DNA"/>
</dbReference>
<dbReference type="AlphaFoldDB" id="A0A511RKS5"/>
<comment type="caution">
    <text evidence="2">The sequence shown here is derived from an EMBL/GenBank/DDBJ whole genome shotgun (WGS) entry which is preliminary data.</text>
</comment>